<reference evidence="3" key="2">
    <citation type="journal article" date="2017" name="Nat. Plants">
        <title>The Aegilops tauschii genome reveals multiple impacts of transposons.</title>
        <authorList>
            <person name="Zhao G."/>
            <person name="Zou C."/>
            <person name="Li K."/>
            <person name="Wang K."/>
            <person name="Li T."/>
            <person name="Gao L."/>
            <person name="Zhang X."/>
            <person name="Wang H."/>
            <person name="Yang Z."/>
            <person name="Liu X."/>
            <person name="Jiang W."/>
            <person name="Mao L."/>
            <person name="Kong X."/>
            <person name="Jiao Y."/>
            <person name="Jia J."/>
        </authorList>
    </citation>
    <scope>NUCLEOTIDE SEQUENCE [LARGE SCALE GENOMIC DNA]</scope>
    <source>
        <strain evidence="3">cv. AL8/78</strain>
    </source>
</reference>
<reference evidence="2" key="4">
    <citation type="submission" date="2019-03" db="UniProtKB">
        <authorList>
            <consortium name="EnsemblPlants"/>
        </authorList>
    </citation>
    <scope>IDENTIFICATION</scope>
</reference>
<dbReference type="Proteomes" id="UP000015105">
    <property type="component" value="Chromosome 7D"/>
</dbReference>
<evidence type="ECO:0000313" key="3">
    <source>
        <dbReference type="Proteomes" id="UP000015105"/>
    </source>
</evidence>
<reference evidence="2" key="5">
    <citation type="journal article" date="2021" name="G3 (Bethesda)">
        <title>Aegilops tauschii genome assembly Aet v5.0 features greater sequence contiguity and improved annotation.</title>
        <authorList>
            <person name="Wang L."/>
            <person name="Zhu T."/>
            <person name="Rodriguez J.C."/>
            <person name="Deal K.R."/>
            <person name="Dubcovsky J."/>
            <person name="McGuire P.E."/>
            <person name="Lux T."/>
            <person name="Spannagl M."/>
            <person name="Mayer K.F.X."/>
            <person name="Baldrich P."/>
            <person name="Meyers B.C."/>
            <person name="Huo N."/>
            <person name="Gu Y.Q."/>
            <person name="Zhou H."/>
            <person name="Devos K.M."/>
            <person name="Bennetzen J.L."/>
            <person name="Unver T."/>
            <person name="Budak H."/>
            <person name="Gulick P.J."/>
            <person name="Galiba G."/>
            <person name="Kalapos B."/>
            <person name="Nelson D.R."/>
            <person name="Li P."/>
            <person name="You F.M."/>
            <person name="Luo M.C."/>
            <person name="Dvorak J."/>
        </authorList>
    </citation>
    <scope>NUCLEOTIDE SEQUENCE [LARGE SCALE GENOMIC DNA]</scope>
    <source>
        <strain evidence="2">cv. AL8/78</strain>
    </source>
</reference>
<keyword evidence="3" id="KW-1185">Reference proteome</keyword>
<feature type="compositionally biased region" description="Basic and acidic residues" evidence="1">
    <location>
        <begin position="69"/>
        <end position="86"/>
    </location>
</feature>
<reference evidence="3" key="1">
    <citation type="journal article" date="2014" name="Science">
        <title>Ancient hybridizations among the ancestral genomes of bread wheat.</title>
        <authorList>
            <consortium name="International Wheat Genome Sequencing Consortium,"/>
            <person name="Marcussen T."/>
            <person name="Sandve S.R."/>
            <person name="Heier L."/>
            <person name="Spannagl M."/>
            <person name="Pfeifer M."/>
            <person name="Jakobsen K.S."/>
            <person name="Wulff B.B."/>
            <person name="Steuernagel B."/>
            <person name="Mayer K.F."/>
            <person name="Olsen O.A."/>
        </authorList>
    </citation>
    <scope>NUCLEOTIDE SEQUENCE [LARGE SCALE GENOMIC DNA]</scope>
    <source>
        <strain evidence="3">cv. AL8/78</strain>
    </source>
</reference>
<protein>
    <submittedName>
        <fullName evidence="2">Uncharacterized protein</fullName>
    </submittedName>
</protein>
<name>A0A453QTB0_AEGTS</name>
<evidence type="ECO:0000313" key="2">
    <source>
        <dbReference type="EnsemblPlants" id="AET7Gv20317400.1"/>
    </source>
</evidence>
<sequence length="488" mass="53649">FDPFNPFAYILTLLDVARQLLLVHRLPPALHIGHHVEARLHGHGAHARRLGHLAVFRDHQHRGPQPREAAAHVAERGRPRGEQHVGEAEQVDLGQRLLVVRPLPHYLPLLVARLEHPHHAAALGRVLVVRRLDPVVVVCLQRRDQDGLGFGAAVDVATARRGVAIDDVRQYVLLSGARHDLAVHVVHRDGCPGEHPDLHADPLLRLGHVRVVVPGDHAPDGVGRVEQVPAEKVRHALLGREQLPELSFKLGHVVQRRHEVEVVLHQQPVHLGQHELVVVAVEEPVRAPEVVRQVQVHVRRHRLRRRLGRVVGDLLAVEEVPVRLVGAYPEPGHVGDGEVRREHPGRVRTGERLAEEAGEVVRGVDEEDAVGEERVEERAEQRQHPVAEAIVGDPHDVVALRVLLAAAAAGPEVIDGLGVRPRAGGAPAVPRLVVAQLPQEVRRGRVRGVLVVMRGLVAAQARAPVGARREQAAKELVRTGRALTRDVQ</sequence>
<dbReference type="Gramene" id="AET7Gv20317400.1">
    <property type="protein sequence ID" value="AET7Gv20317400.1"/>
    <property type="gene ID" value="AET7Gv20317400"/>
</dbReference>
<evidence type="ECO:0000256" key="1">
    <source>
        <dbReference type="SAM" id="MobiDB-lite"/>
    </source>
</evidence>
<proteinExistence type="predicted"/>
<dbReference type="EnsemblPlants" id="AET7Gv20317400.1">
    <property type="protein sequence ID" value="AET7Gv20317400.1"/>
    <property type="gene ID" value="AET7Gv20317400"/>
</dbReference>
<feature type="region of interest" description="Disordered" evidence="1">
    <location>
        <begin position="61"/>
        <end position="86"/>
    </location>
</feature>
<organism evidence="2 3">
    <name type="scientific">Aegilops tauschii subsp. strangulata</name>
    <name type="common">Goatgrass</name>
    <dbReference type="NCBI Taxonomy" id="200361"/>
    <lineage>
        <taxon>Eukaryota</taxon>
        <taxon>Viridiplantae</taxon>
        <taxon>Streptophyta</taxon>
        <taxon>Embryophyta</taxon>
        <taxon>Tracheophyta</taxon>
        <taxon>Spermatophyta</taxon>
        <taxon>Magnoliopsida</taxon>
        <taxon>Liliopsida</taxon>
        <taxon>Poales</taxon>
        <taxon>Poaceae</taxon>
        <taxon>BOP clade</taxon>
        <taxon>Pooideae</taxon>
        <taxon>Triticodae</taxon>
        <taxon>Triticeae</taxon>
        <taxon>Triticinae</taxon>
        <taxon>Aegilops</taxon>
    </lineage>
</organism>
<accession>A0A453QTB0</accession>
<reference evidence="2" key="3">
    <citation type="journal article" date="2017" name="Nature">
        <title>Genome sequence of the progenitor of the wheat D genome Aegilops tauschii.</title>
        <authorList>
            <person name="Luo M.C."/>
            <person name="Gu Y.Q."/>
            <person name="Puiu D."/>
            <person name="Wang H."/>
            <person name="Twardziok S.O."/>
            <person name="Deal K.R."/>
            <person name="Huo N."/>
            <person name="Zhu T."/>
            <person name="Wang L."/>
            <person name="Wang Y."/>
            <person name="McGuire P.E."/>
            <person name="Liu S."/>
            <person name="Long H."/>
            <person name="Ramasamy R.K."/>
            <person name="Rodriguez J.C."/>
            <person name="Van S.L."/>
            <person name="Yuan L."/>
            <person name="Wang Z."/>
            <person name="Xia Z."/>
            <person name="Xiao L."/>
            <person name="Anderson O.D."/>
            <person name="Ouyang S."/>
            <person name="Liang Y."/>
            <person name="Zimin A.V."/>
            <person name="Pertea G."/>
            <person name="Qi P."/>
            <person name="Bennetzen J.L."/>
            <person name="Dai X."/>
            <person name="Dawson M.W."/>
            <person name="Muller H.G."/>
            <person name="Kugler K."/>
            <person name="Rivarola-Duarte L."/>
            <person name="Spannagl M."/>
            <person name="Mayer K.F.X."/>
            <person name="Lu F.H."/>
            <person name="Bevan M.W."/>
            <person name="Leroy P."/>
            <person name="Li P."/>
            <person name="You F.M."/>
            <person name="Sun Q."/>
            <person name="Liu Z."/>
            <person name="Lyons E."/>
            <person name="Wicker T."/>
            <person name="Salzberg S.L."/>
            <person name="Devos K.M."/>
            <person name="Dvorak J."/>
        </authorList>
    </citation>
    <scope>NUCLEOTIDE SEQUENCE [LARGE SCALE GENOMIC DNA]</scope>
    <source>
        <strain evidence="2">cv. AL8/78</strain>
    </source>
</reference>
<dbReference type="AlphaFoldDB" id="A0A453QTB0"/>